<comment type="subcellular location">
    <subcellularLocation>
        <location evidence="5">Plastid</location>
        <location evidence="5">Chloroplast</location>
    </subcellularLocation>
</comment>
<dbReference type="Pfam" id="PF01171">
    <property type="entry name" value="ATP_bind_3"/>
    <property type="match status" value="1"/>
</dbReference>
<dbReference type="GO" id="GO:0032267">
    <property type="term" value="F:tRNA(Ile)-lysidine synthase activity"/>
    <property type="evidence" value="ECO:0007669"/>
    <property type="project" value="UniProtKB-EC"/>
</dbReference>
<dbReference type="Gene3D" id="3.40.50.620">
    <property type="entry name" value="HUPs"/>
    <property type="match status" value="1"/>
</dbReference>
<dbReference type="InterPro" id="IPR014729">
    <property type="entry name" value="Rossmann-like_a/b/a_fold"/>
</dbReference>
<comment type="catalytic activity">
    <reaction evidence="5">
        <text>cytidine(34) in tRNA(Ile2) + L-lysine + ATP = lysidine(34) in tRNA(Ile2) + AMP + diphosphate + H(+)</text>
        <dbReference type="Rhea" id="RHEA:43744"/>
        <dbReference type="Rhea" id="RHEA-COMP:10625"/>
        <dbReference type="Rhea" id="RHEA-COMP:10670"/>
        <dbReference type="ChEBI" id="CHEBI:15378"/>
        <dbReference type="ChEBI" id="CHEBI:30616"/>
        <dbReference type="ChEBI" id="CHEBI:32551"/>
        <dbReference type="ChEBI" id="CHEBI:33019"/>
        <dbReference type="ChEBI" id="CHEBI:82748"/>
        <dbReference type="ChEBI" id="CHEBI:83665"/>
        <dbReference type="ChEBI" id="CHEBI:456215"/>
        <dbReference type="EC" id="6.3.4.19"/>
    </reaction>
</comment>
<keyword evidence="2 5" id="KW-0819">tRNA processing</keyword>
<feature type="transmembrane region" description="Helical" evidence="6">
    <location>
        <begin position="29"/>
        <end position="51"/>
    </location>
</feature>
<feature type="binding site" evidence="5">
    <location>
        <begin position="33"/>
        <end position="38"/>
    </location>
    <ligand>
        <name>ATP</name>
        <dbReference type="ChEBI" id="CHEBI:30616"/>
    </ligand>
</feature>
<evidence type="ECO:0000256" key="5">
    <source>
        <dbReference type="HAMAP-Rule" id="MF_01161"/>
    </source>
</evidence>
<geneLocation type="chloroplast" evidence="8"/>
<evidence type="ECO:0000256" key="2">
    <source>
        <dbReference type="ARBA" id="ARBA00022694"/>
    </source>
</evidence>
<evidence type="ECO:0000256" key="6">
    <source>
        <dbReference type="SAM" id="Phobius"/>
    </source>
</evidence>
<dbReference type="GeneID" id="24072816"/>
<keyword evidence="3 5" id="KW-0547">Nucleotide-binding</keyword>
<keyword evidence="8" id="KW-0150">Chloroplast</keyword>
<dbReference type="RefSeq" id="YP_009130471.1">
    <property type="nucleotide sequence ID" value="NC_026795.1"/>
</dbReference>
<dbReference type="InterPro" id="IPR011063">
    <property type="entry name" value="TilS/TtcA_N"/>
</dbReference>
<proteinExistence type="inferred from homology"/>
<protein>
    <recommendedName>
        <fullName evidence="5">tRNA(Ile)-lysidine synthase, chloroplastic</fullName>
        <ecNumber evidence="5">6.3.4.19</ecNumber>
    </recommendedName>
    <alternativeName>
        <fullName evidence="5">tRNA(Ile)-2-lysyl-cytidine synthase</fullName>
    </alternativeName>
    <alternativeName>
        <fullName evidence="5">tRNA(Ile)-lysidine synthetase</fullName>
    </alternativeName>
</protein>
<dbReference type="PANTHER" id="PTHR43033">
    <property type="entry name" value="TRNA(ILE)-LYSIDINE SYNTHASE-RELATED"/>
    <property type="match status" value="1"/>
</dbReference>
<comment type="function">
    <text evidence="5">Ligates lysine onto the cytidine present at position 34 of the AUA codon-specific tRNA(Ile) that contains the anticodon CAU, in an ATP-dependent manner. Cytidine is converted to lysidine, thus changing the amino acid specificity of the tRNA from methionine to isoleucine.</text>
</comment>
<dbReference type="GO" id="GO:0006400">
    <property type="term" value="P:tRNA modification"/>
    <property type="evidence" value="ECO:0007669"/>
    <property type="project" value="UniProtKB-UniRule"/>
</dbReference>
<evidence type="ECO:0000313" key="8">
    <source>
        <dbReference type="EMBL" id="CEO91001.1"/>
    </source>
</evidence>
<feature type="domain" description="tRNA(Ile)-lysidine/2-thiocytidine synthase N-terminal" evidence="7">
    <location>
        <begin position="28"/>
        <end position="201"/>
    </location>
</feature>
<evidence type="ECO:0000256" key="3">
    <source>
        <dbReference type="ARBA" id="ARBA00022741"/>
    </source>
</evidence>
<name>A0A0D6E1B8_BRYPL</name>
<accession>A0A0D6E1B8</accession>
<dbReference type="SUPFAM" id="SSF52402">
    <property type="entry name" value="Adenine nucleotide alpha hydrolases-like"/>
    <property type="match status" value="1"/>
</dbReference>
<dbReference type="InterPro" id="IPR012094">
    <property type="entry name" value="tRNA_Ile_lys_synt"/>
</dbReference>
<keyword evidence="6" id="KW-0812">Transmembrane</keyword>
<keyword evidence="1 5" id="KW-0436">Ligase</keyword>
<dbReference type="HAMAP" id="MF_01161">
    <property type="entry name" value="tRNA_Ile_lys_synt"/>
    <property type="match status" value="1"/>
</dbReference>
<keyword evidence="8" id="KW-0934">Plastid</keyword>
<comment type="domain">
    <text evidence="5">The N-terminal region contains the highly conserved SGGXDS motif, predicted to be a P-loop motif involved in ATP binding.</text>
</comment>
<comment type="similarity">
    <text evidence="5">Belongs to the tRNA(Ile)-lysidine synthase family.</text>
</comment>
<keyword evidence="4 5" id="KW-0067">ATP-binding</keyword>
<evidence type="ECO:0000256" key="1">
    <source>
        <dbReference type="ARBA" id="ARBA00022598"/>
    </source>
</evidence>
<dbReference type="EMBL" id="LN810504">
    <property type="protein sequence ID" value="CEO91001.1"/>
    <property type="molecule type" value="Genomic_DNA"/>
</dbReference>
<sequence length="300" mass="36626">MNTQIFFKWLSIFFDPLLKKSHLNSNKNFLGFSGGQDSTFLFIYLFIINLIKNKSYIILHLNHLIQKDNFYYTLNNSKLSFLFESHYHLSAPMARLTNEFKSCLWRYSLFFRIAYFYIYKSIWLAHSNTDYCEKFFLNLFRGSANFGSSFLKFKKKFDFLLLRPLLNISRETLKKWIIFLEFPISIDCTNRVIFFSRNRIRFFLFPFLKYFFDQKIEFKITKVNFLTIEYLSYFEYVSKQLFFFLYSKQNLYFLMPNIIKKFFIKQFLKYSKKSFSNNEISFINNNLFKNSNVNFIKKLL</sequence>
<dbReference type="PANTHER" id="PTHR43033:SF1">
    <property type="entry name" value="TRNA(ILE)-LYSIDINE SYNTHASE-RELATED"/>
    <property type="match status" value="1"/>
</dbReference>
<evidence type="ECO:0000256" key="4">
    <source>
        <dbReference type="ARBA" id="ARBA00022840"/>
    </source>
</evidence>
<dbReference type="EC" id="6.3.4.19" evidence="5"/>
<gene>
    <name evidence="5 8" type="primary">tilS</name>
</gene>
<dbReference type="GO" id="GO:0005524">
    <property type="term" value="F:ATP binding"/>
    <property type="evidence" value="ECO:0007669"/>
    <property type="project" value="UniProtKB-UniRule"/>
</dbReference>
<dbReference type="AlphaFoldDB" id="A0A0D6E1B8"/>
<evidence type="ECO:0000259" key="7">
    <source>
        <dbReference type="Pfam" id="PF01171"/>
    </source>
</evidence>
<organism evidence="8">
    <name type="scientific">Bryopsis plumosa</name>
    <name type="common">Green alga</name>
    <name type="synonym">Ulva plumosa</name>
    <dbReference type="NCBI Taxonomy" id="3130"/>
    <lineage>
        <taxon>Eukaryota</taxon>
        <taxon>Viridiplantae</taxon>
        <taxon>Chlorophyta</taxon>
        <taxon>core chlorophytes</taxon>
        <taxon>Ulvophyceae</taxon>
        <taxon>TCBD clade</taxon>
        <taxon>Bryopsidales</taxon>
        <taxon>Bryopsidineae</taxon>
        <taxon>Bryopsidaceae</taxon>
        <taxon>Bryopsis</taxon>
    </lineage>
</organism>
<dbReference type="GO" id="GO:0009507">
    <property type="term" value="C:chloroplast"/>
    <property type="evidence" value="ECO:0007669"/>
    <property type="project" value="UniProtKB-SubCell"/>
</dbReference>
<keyword evidence="6" id="KW-0472">Membrane</keyword>
<keyword evidence="6" id="KW-1133">Transmembrane helix</keyword>
<reference evidence="8" key="1">
    <citation type="journal article" date="2015" name="BMC Genomics">
        <title>The chloroplast genomes of Bryopsis plumosa and Tydemania expeditionis (Bryopsidales, Chlorophyta): compact genomes and genes of bacterial origin.</title>
        <authorList>
            <person name="Leliaert F."/>
            <person name="Lopez-Bautista J.M."/>
        </authorList>
    </citation>
    <scope>NUCLEOTIDE SEQUENCE</scope>
    <source>
        <strain evidence="8">West4718</strain>
    </source>
</reference>